<keyword evidence="1" id="KW-0472">Membrane</keyword>
<organism evidence="2 3">
    <name type="scientific">Eumeta variegata</name>
    <name type="common">Bagworm moth</name>
    <name type="synonym">Eumeta japonica</name>
    <dbReference type="NCBI Taxonomy" id="151549"/>
    <lineage>
        <taxon>Eukaryota</taxon>
        <taxon>Metazoa</taxon>
        <taxon>Ecdysozoa</taxon>
        <taxon>Arthropoda</taxon>
        <taxon>Hexapoda</taxon>
        <taxon>Insecta</taxon>
        <taxon>Pterygota</taxon>
        <taxon>Neoptera</taxon>
        <taxon>Endopterygota</taxon>
        <taxon>Lepidoptera</taxon>
        <taxon>Glossata</taxon>
        <taxon>Ditrysia</taxon>
        <taxon>Tineoidea</taxon>
        <taxon>Psychidae</taxon>
        <taxon>Oiketicinae</taxon>
        <taxon>Eumeta</taxon>
    </lineage>
</organism>
<reference evidence="2 3" key="1">
    <citation type="journal article" date="2019" name="Commun. Biol.">
        <title>The bagworm genome reveals a unique fibroin gene that provides high tensile strength.</title>
        <authorList>
            <person name="Kono N."/>
            <person name="Nakamura H."/>
            <person name="Ohtoshi R."/>
            <person name="Tomita M."/>
            <person name="Numata K."/>
            <person name="Arakawa K."/>
        </authorList>
    </citation>
    <scope>NUCLEOTIDE SEQUENCE [LARGE SCALE GENOMIC DNA]</scope>
</reference>
<dbReference type="EMBL" id="BGZK01000751">
    <property type="protein sequence ID" value="GBP59051.1"/>
    <property type="molecule type" value="Genomic_DNA"/>
</dbReference>
<comment type="caution">
    <text evidence="2">The sequence shown here is derived from an EMBL/GenBank/DDBJ whole genome shotgun (WGS) entry which is preliminary data.</text>
</comment>
<dbReference type="Proteomes" id="UP000299102">
    <property type="component" value="Unassembled WGS sequence"/>
</dbReference>
<protein>
    <submittedName>
        <fullName evidence="2">Uncharacterized protein</fullName>
    </submittedName>
</protein>
<keyword evidence="1" id="KW-1133">Transmembrane helix</keyword>
<accession>A0A4C1X5L0</accession>
<sequence length="121" mass="13953">MRPGLASERACTYSNHLRKVFQLLPGNNQHPDYKIDKYHNCPTRMCLPYKYVTPHELSPSPLLEMDPDTTPDFDPNHTIDPDPNPSFHFNPGPVFMFSSGPILVFILVSLSTFFLRRRLHV</sequence>
<proteinExistence type="predicted"/>
<keyword evidence="1" id="KW-0812">Transmembrane</keyword>
<evidence type="ECO:0000313" key="3">
    <source>
        <dbReference type="Proteomes" id="UP000299102"/>
    </source>
</evidence>
<feature type="transmembrane region" description="Helical" evidence="1">
    <location>
        <begin position="94"/>
        <end position="115"/>
    </location>
</feature>
<evidence type="ECO:0000313" key="2">
    <source>
        <dbReference type="EMBL" id="GBP59051.1"/>
    </source>
</evidence>
<keyword evidence="3" id="KW-1185">Reference proteome</keyword>
<evidence type="ECO:0000256" key="1">
    <source>
        <dbReference type="SAM" id="Phobius"/>
    </source>
</evidence>
<name>A0A4C1X5L0_EUMVA</name>
<dbReference type="AlphaFoldDB" id="A0A4C1X5L0"/>
<gene>
    <name evidence="2" type="ORF">EVAR_39135_1</name>
</gene>